<keyword evidence="3" id="KW-0378">Hydrolase</keyword>
<feature type="domain" description="Trehalase-like N-terminal" evidence="2">
    <location>
        <begin position="8"/>
        <end position="183"/>
    </location>
</feature>
<evidence type="ECO:0000259" key="2">
    <source>
        <dbReference type="Pfam" id="PF19291"/>
    </source>
</evidence>
<dbReference type="InterPro" id="IPR012341">
    <property type="entry name" value="6hp_glycosidase-like_sf"/>
</dbReference>
<gene>
    <name evidence="3" type="ORF">FC093_15210</name>
</gene>
<dbReference type="Pfam" id="PF19291">
    <property type="entry name" value="TREH_N"/>
    <property type="match status" value="1"/>
</dbReference>
<dbReference type="RefSeq" id="WP_137262660.1">
    <property type="nucleotide sequence ID" value="NZ_SZQL01000012.1"/>
</dbReference>
<dbReference type="PANTHER" id="PTHR31616:SF0">
    <property type="entry name" value="GLUCAN 1,4-ALPHA-GLUCOSIDASE"/>
    <property type="match status" value="1"/>
</dbReference>
<evidence type="ECO:0000313" key="3">
    <source>
        <dbReference type="EMBL" id="TKK67230.1"/>
    </source>
</evidence>
<evidence type="ECO:0000313" key="4">
    <source>
        <dbReference type="Proteomes" id="UP000305848"/>
    </source>
</evidence>
<dbReference type="InterPro" id="IPR045582">
    <property type="entry name" value="Trehalase-like_N"/>
</dbReference>
<dbReference type="Pfam" id="PF00723">
    <property type="entry name" value="Glyco_hydro_15"/>
    <property type="match status" value="1"/>
</dbReference>
<dbReference type="InterPro" id="IPR011613">
    <property type="entry name" value="GH15-like"/>
</dbReference>
<sequence>MNKQQTSERYPPIENYGVIGNLNTVALVSLNCSIDFLSYTRFDSPTIFCKLLDADKGGSFSVCPEMVNMVSKQLYLPDTNVLVTRFFAEEGIAEIIDFMPIQDGNHGCTIIRKIATIRGRIKYNMRCSPRFNYADTGHRIHEEKDAYIFTPNKGDQPPFKLYSTRPLTRDGQDATASFTLKEGEYTCMVLDAHEKKGSVKGKLEDYVENSYQATIRFWQNWLSNCTYNGRWREEVNRSALALKLLFSKQYGSIIAAATTSLPETIGGERNWDYRYTWIRDAAFSMHAFLELGFMDEAKAFLQWVRKRSTDEELQLMFAIDGRTDLKELELAYMEGYKGSQPVRIGNAAHAQDQMDIYGELLETIYIYVTHGGDLTYDYWKIIVEYIDYVIENWHKPDCSIWEVRGEEREFLFSRMMCWVAMDRAIKIADHFSFPYDFLQWRTVRDDIYKDIYENFWNEKKQSFVQSKGSYIVDASALLMPILNVISPFSRKWELTMDAIDRDLRSDVLVYRYREDSDEVDGLKGKEGTFTICSFWHVECLALSGRLEEAKEHFEKMLGYANHLGLYSEQIGMRGEHLGNFPQAFTHLSLISAAVEIDKQELAHRKTLPFLHKEMK</sequence>
<dbReference type="EMBL" id="SZQL01000012">
    <property type="protein sequence ID" value="TKK67230.1"/>
    <property type="molecule type" value="Genomic_DNA"/>
</dbReference>
<organism evidence="3 4">
    <name type="scientific">Ilyomonas limi</name>
    <dbReference type="NCBI Taxonomy" id="2575867"/>
    <lineage>
        <taxon>Bacteria</taxon>
        <taxon>Pseudomonadati</taxon>
        <taxon>Bacteroidota</taxon>
        <taxon>Chitinophagia</taxon>
        <taxon>Chitinophagales</taxon>
        <taxon>Chitinophagaceae</taxon>
        <taxon>Ilyomonas</taxon>
    </lineage>
</organism>
<dbReference type="Gene3D" id="1.50.10.10">
    <property type="match status" value="1"/>
</dbReference>
<dbReference type="InterPro" id="IPR008928">
    <property type="entry name" value="6-hairpin_glycosidase_sf"/>
</dbReference>
<feature type="domain" description="GH15-like" evidence="1">
    <location>
        <begin position="232"/>
        <end position="593"/>
    </location>
</feature>
<comment type="caution">
    <text evidence="3">The sequence shown here is derived from an EMBL/GenBank/DDBJ whole genome shotgun (WGS) entry which is preliminary data.</text>
</comment>
<evidence type="ECO:0000259" key="1">
    <source>
        <dbReference type="Pfam" id="PF00723"/>
    </source>
</evidence>
<protein>
    <submittedName>
        <fullName evidence="3">Glycoside hydrolase family 15 protein</fullName>
    </submittedName>
</protein>
<dbReference type="Proteomes" id="UP000305848">
    <property type="component" value="Unassembled WGS sequence"/>
</dbReference>
<dbReference type="GO" id="GO:0005975">
    <property type="term" value="P:carbohydrate metabolic process"/>
    <property type="evidence" value="ECO:0007669"/>
    <property type="project" value="InterPro"/>
</dbReference>
<name>A0A4U3KXP9_9BACT</name>
<dbReference type="OrthoDB" id="3902805at2"/>
<dbReference type="PANTHER" id="PTHR31616">
    <property type="entry name" value="TREHALASE"/>
    <property type="match status" value="1"/>
</dbReference>
<reference evidence="3 4" key="1">
    <citation type="submission" date="2019-05" db="EMBL/GenBank/DDBJ databases">
        <title>Panacibacter sp. strain 17mud1-8 Genome sequencing and assembly.</title>
        <authorList>
            <person name="Chhetri G."/>
        </authorList>
    </citation>
    <scope>NUCLEOTIDE SEQUENCE [LARGE SCALE GENOMIC DNA]</scope>
    <source>
        <strain evidence="3 4">17mud1-8</strain>
    </source>
</reference>
<accession>A0A4U3KXP9</accession>
<keyword evidence="4" id="KW-1185">Reference proteome</keyword>
<dbReference type="SUPFAM" id="SSF48208">
    <property type="entry name" value="Six-hairpin glycosidases"/>
    <property type="match status" value="1"/>
</dbReference>
<dbReference type="AlphaFoldDB" id="A0A4U3KXP9"/>
<proteinExistence type="predicted"/>
<dbReference type="GO" id="GO:0004553">
    <property type="term" value="F:hydrolase activity, hydrolyzing O-glycosyl compounds"/>
    <property type="evidence" value="ECO:0007669"/>
    <property type="project" value="UniProtKB-ARBA"/>
</dbReference>